<dbReference type="EMBL" id="BAAAZP010000070">
    <property type="protein sequence ID" value="GAA3668055.1"/>
    <property type="molecule type" value="Genomic_DNA"/>
</dbReference>
<gene>
    <name evidence="1" type="ORF">GCM10022224_035300</name>
</gene>
<protein>
    <submittedName>
        <fullName evidence="1">Uncharacterized protein</fullName>
    </submittedName>
</protein>
<accession>A0ABP7BU88</accession>
<evidence type="ECO:0000313" key="2">
    <source>
        <dbReference type="Proteomes" id="UP001500902"/>
    </source>
</evidence>
<name>A0ABP7BU88_9ACTN</name>
<keyword evidence="2" id="KW-1185">Reference proteome</keyword>
<evidence type="ECO:0000313" key="1">
    <source>
        <dbReference type="EMBL" id="GAA3668055.1"/>
    </source>
</evidence>
<dbReference type="Proteomes" id="UP001500902">
    <property type="component" value="Unassembled WGS sequence"/>
</dbReference>
<sequence length="245" mass="27573">MTPPLQGTAHRRHPDDFDVANWHRHAGDLLDAWLREEFTWAGRPLALFLAEVSAVFDDGHQLALWQAAGPPTAFRTRAPRPAPMLDDAEYDMFHPVWMELIEAPWLLEGRLLHPHTRLEIDQHAFAHNGSNLLIAVPDRRTPDVAPRPDPDTSPYTTDQGVLAVPLWPFRALSAMRAGADAATALLLLAGTAVADFAVHEALETYQGVLGRPVWDPHDSRYELTIEVRWQITDIITQGWPVMKRM</sequence>
<organism evidence="1 2">
    <name type="scientific">Nonomuraea antimicrobica</name>
    <dbReference type="NCBI Taxonomy" id="561173"/>
    <lineage>
        <taxon>Bacteria</taxon>
        <taxon>Bacillati</taxon>
        <taxon>Actinomycetota</taxon>
        <taxon>Actinomycetes</taxon>
        <taxon>Streptosporangiales</taxon>
        <taxon>Streptosporangiaceae</taxon>
        <taxon>Nonomuraea</taxon>
    </lineage>
</organism>
<comment type="caution">
    <text evidence="1">The sequence shown here is derived from an EMBL/GenBank/DDBJ whole genome shotgun (WGS) entry which is preliminary data.</text>
</comment>
<proteinExistence type="predicted"/>
<reference evidence="2" key="1">
    <citation type="journal article" date="2019" name="Int. J. Syst. Evol. Microbiol.">
        <title>The Global Catalogue of Microorganisms (GCM) 10K type strain sequencing project: providing services to taxonomists for standard genome sequencing and annotation.</title>
        <authorList>
            <consortium name="The Broad Institute Genomics Platform"/>
            <consortium name="The Broad Institute Genome Sequencing Center for Infectious Disease"/>
            <person name="Wu L."/>
            <person name="Ma J."/>
        </authorList>
    </citation>
    <scope>NUCLEOTIDE SEQUENCE [LARGE SCALE GENOMIC DNA]</scope>
    <source>
        <strain evidence="2">JCM 16904</strain>
    </source>
</reference>
<dbReference type="RefSeq" id="WP_344878352.1">
    <property type="nucleotide sequence ID" value="NZ_BAAAZP010000070.1"/>
</dbReference>